<dbReference type="SMART" id="SM00563">
    <property type="entry name" value="PlsC"/>
    <property type="match status" value="1"/>
</dbReference>
<keyword evidence="9" id="KW-0594">Phospholipid biosynthesis</keyword>
<evidence type="ECO:0000256" key="7">
    <source>
        <dbReference type="ARBA" id="ARBA00022679"/>
    </source>
</evidence>
<dbReference type="NCBIfam" id="TIGR00530">
    <property type="entry name" value="AGP_acyltrn"/>
    <property type="match status" value="1"/>
</dbReference>
<dbReference type="SUPFAM" id="SSF69593">
    <property type="entry name" value="Glycerol-3-phosphate (1)-acyltransferase"/>
    <property type="match status" value="1"/>
</dbReference>
<evidence type="ECO:0000256" key="4">
    <source>
        <dbReference type="ARBA" id="ARBA00008655"/>
    </source>
</evidence>
<sequence>MSAVKALVEHRQRLLALPDHGEPVVAFFDMDKTLILGHSIWALLREGVLSRRSDTVRMAVEFLAHYDRRGGGRNYSSVYKSFLGGIAGIEARELQELADKAFARSVAANIYREARELVALHQELGHKVVIVSAATQFQVAQVAQALGVDDFLCTRLEIRDDHLTGELVGPLCYGEGKVMAARKYSRRHGARLAQSWFYSDSYDDLPLLKQVGYPIATNPSEALLSVATQRGWPVLSFCSRGKGDLESLLRTALMGNTLLSAAAAGAAAWLFSRSGRSASNRMMVTLADLGAASAGLEFDVKGAEYLEAERPAIFTFNHQSYMDSVVLAHLLRHDVVPMVKQELASNPVLGPLLRAHGAIFVDRNANNQSACLVQAREVLDAGKSIVIAPEGTRSATGELLEFKHGAFYLARKMRVPLIPVVLHNVADTLPKGGLLLRSATINVSILPPVQFSELGDIRLAAVRLHAAYERELAALWAHPLAAGGVAESAKHAEVERGRFA</sequence>
<dbReference type="EC" id="2.3.1.51" evidence="5 9"/>
<comment type="pathway">
    <text evidence="3">Lipid metabolism.</text>
</comment>
<evidence type="ECO:0000256" key="6">
    <source>
        <dbReference type="ARBA" id="ARBA00016139"/>
    </source>
</evidence>
<evidence type="ECO:0000259" key="10">
    <source>
        <dbReference type="SMART" id="SM00563"/>
    </source>
</evidence>
<dbReference type="Pfam" id="PF01553">
    <property type="entry name" value="Acyltransferase"/>
    <property type="match status" value="1"/>
</dbReference>
<evidence type="ECO:0000256" key="3">
    <source>
        <dbReference type="ARBA" id="ARBA00005189"/>
    </source>
</evidence>
<dbReference type="InterPro" id="IPR036412">
    <property type="entry name" value="HAD-like_sf"/>
</dbReference>
<evidence type="ECO:0000256" key="8">
    <source>
        <dbReference type="ARBA" id="ARBA00023315"/>
    </source>
</evidence>
<name>A0ABT3TBJ7_9GAMM</name>
<keyword evidence="8 9" id="KW-0012">Acyltransferase</keyword>
<comment type="domain">
    <text evidence="9">The HXXXXD motif is essential for acyltransferase activity and may constitute the binding site for the phosphate moiety of the glycerol-3-phosphate.</text>
</comment>
<dbReference type="EMBL" id="SHNN01000001">
    <property type="protein sequence ID" value="MCX2979638.1"/>
    <property type="molecule type" value="Genomic_DNA"/>
</dbReference>
<dbReference type="NCBIfam" id="TIGR01490">
    <property type="entry name" value="HAD-SF-IB-hyp1"/>
    <property type="match status" value="1"/>
</dbReference>
<dbReference type="RefSeq" id="WP_279243636.1">
    <property type="nucleotide sequence ID" value="NZ_SHNN01000001.1"/>
</dbReference>
<comment type="catalytic activity">
    <reaction evidence="1 9">
        <text>a 1-acyl-sn-glycero-3-phosphate + an acyl-CoA = a 1,2-diacyl-sn-glycero-3-phosphate + CoA</text>
        <dbReference type="Rhea" id="RHEA:19709"/>
        <dbReference type="ChEBI" id="CHEBI:57287"/>
        <dbReference type="ChEBI" id="CHEBI:57970"/>
        <dbReference type="ChEBI" id="CHEBI:58342"/>
        <dbReference type="ChEBI" id="CHEBI:58608"/>
        <dbReference type="EC" id="2.3.1.51"/>
    </reaction>
</comment>
<dbReference type="PANTHER" id="PTHR10434">
    <property type="entry name" value="1-ACYL-SN-GLYCEROL-3-PHOSPHATE ACYLTRANSFERASE"/>
    <property type="match status" value="1"/>
</dbReference>
<keyword evidence="9" id="KW-1208">Phospholipid metabolism</keyword>
<keyword evidence="12" id="KW-1185">Reference proteome</keyword>
<dbReference type="Proteomes" id="UP001143362">
    <property type="component" value="Unassembled WGS sequence"/>
</dbReference>
<dbReference type="InterPro" id="IPR006385">
    <property type="entry name" value="HAD_hydro_SerB1"/>
</dbReference>
<keyword evidence="9" id="KW-0444">Lipid biosynthesis</keyword>
<dbReference type="NCBIfam" id="TIGR01488">
    <property type="entry name" value="HAD-SF-IB"/>
    <property type="match status" value="1"/>
</dbReference>
<gene>
    <name evidence="11" type="ORF">EYC98_02045</name>
</gene>
<dbReference type="CDD" id="cd02612">
    <property type="entry name" value="HAD_PGPPase"/>
    <property type="match status" value="1"/>
</dbReference>
<proteinExistence type="inferred from homology"/>
<dbReference type="Pfam" id="PF12710">
    <property type="entry name" value="HAD"/>
    <property type="match status" value="1"/>
</dbReference>
<feature type="domain" description="Phospholipid/glycerol acyltransferase" evidence="10">
    <location>
        <begin position="312"/>
        <end position="425"/>
    </location>
</feature>
<dbReference type="CDD" id="cd07989">
    <property type="entry name" value="LPLAT_AGPAT-like"/>
    <property type="match status" value="1"/>
</dbReference>
<evidence type="ECO:0000256" key="2">
    <source>
        <dbReference type="ARBA" id="ARBA00004728"/>
    </source>
</evidence>
<comment type="pathway">
    <text evidence="2">Phospholipid metabolism; CDP-diacylglycerol biosynthesis; CDP-diacylglycerol from sn-glycerol 3-phosphate: step 2/3.</text>
</comment>
<reference evidence="11" key="1">
    <citation type="submission" date="2019-02" db="EMBL/GenBank/DDBJ databases">
        <authorList>
            <person name="Li S.-H."/>
        </authorList>
    </citation>
    <scope>NUCLEOTIDE SEQUENCE</scope>
    <source>
        <strain evidence="11">IMCC14734</strain>
    </source>
</reference>
<evidence type="ECO:0000313" key="12">
    <source>
        <dbReference type="Proteomes" id="UP001143362"/>
    </source>
</evidence>
<keyword evidence="9" id="KW-0443">Lipid metabolism</keyword>
<accession>A0ABT3TBJ7</accession>
<protein>
    <recommendedName>
        <fullName evidence="6 9">1-acyl-sn-glycerol-3-phosphate acyltransferase</fullName>
        <ecNumber evidence="5 9">2.3.1.51</ecNumber>
    </recommendedName>
</protein>
<evidence type="ECO:0000256" key="1">
    <source>
        <dbReference type="ARBA" id="ARBA00001141"/>
    </source>
</evidence>
<dbReference type="InterPro" id="IPR002123">
    <property type="entry name" value="Plipid/glycerol_acylTrfase"/>
</dbReference>
<dbReference type="InterPro" id="IPR023214">
    <property type="entry name" value="HAD_sf"/>
</dbReference>
<evidence type="ECO:0000313" key="11">
    <source>
        <dbReference type="EMBL" id="MCX2979638.1"/>
    </source>
</evidence>
<evidence type="ECO:0000256" key="9">
    <source>
        <dbReference type="RuleBase" id="RU361267"/>
    </source>
</evidence>
<organism evidence="11 12">
    <name type="scientific">Candidatus Litorirhabdus singularis</name>
    <dbReference type="NCBI Taxonomy" id="2518993"/>
    <lineage>
        <taxon>Bacteria</taxon>
        <taxon>Pseudomonadati</taxon>
        <taxon>Pseudomonadota</taxon>
        <taxon>Gammaproteobacteria</taxon>
        <taxon>Cellvibrionales</taxon>
        <taxon>Halieaceae</taxon>
        <taxon>Candidatus Litorirhabdus</taxon>
    </lineage>
</organism>
<dbReference type="GO" id="GO:0016787">
    <property type="term" value="F:hydrolase activity"/>
    <property type="evidence" value="ECO:0007669"/>
    <property type="project" value="UniProtKB-KW"/>
</dbReference>
<dbReference type="Gene3D" id="1.20.1440.100">
    <property type="entry name" value="SG protein - dephosphorylation function"/>
    <property type="match status" value="1"/>
</dbReference>
<evidence type="ECO:0000256" key="5">
    <source>
        <dbReference type="ARBA" id="ARBA00013211"/>
    </source>
</evidence>
<comment type="similarity">
    <text evidence="4 9">Belongs to the 1-acyl-sn-glycerol-3-phosphate acyltransferase family.</text>
</comment>
<comment type="caution">
    <text evidence="11">The sequence shown here is derived from an EMBL/GenBank/DDBJ whole genome shotgun (WGS) entry which is preliminary data.</text>
</comment>
<keyword evidence="7 9" id="KW-0808">Transferase</keyword>
<dbReference type="PANTHER" id="PTHR10434:SF66">
    <property type="entry name" value="PHOSPHOLIPID_GLYCEROL ACYLTRANSFERASE DOMAIN-CONTAINING PROTEIN"/>
    <property type="match status" value="1"/>
</dbReference>
<dbReference type="SUPFAM" id="SSF56784">
    <property type="entry name" value="HAD-like"/>
    <property type="match status" value="1"/>
</dbReference>
<dbReference type="Gene3D" id="3.40.50.1000">
    <property type="entry name" value="HAD superfamily/HAD-like"/>
    <property type="match status" value="1"/>
</dbReference>
<keyword evidence="11" id="KW-0378">Hydrolase</keyword>
<dbReference type="InterPro" id="IPR004552">
    <property type="entry name" value="AGP_acyltrans"/>
</dbReference>